<proteinExistence type="predicted"/>
<dbReference type="AlphaFoldDB" id="A0A0F0IDC7"/>
<protein>
    <submittedName>
        <fullName evidence="2">Uncharacterized protein</fullName>
    </submittedName>
</protein>
<evidence type="ECO:0000256" key="1">
    <source>
        <dbReference type="SAM" id="Phobius"/>
    </source>
</evidence>
<evidence type="ECO:0000313" key="2">
    <source>
        <dbReference type="EMBL" id="KJK65685.1"/>
    </source>
</evidence>
<accession>A0A0F0IDC7</accession>
<gene>
    <name evidence="2" type="ORF">P875_00010017</name>
</gene>
<comment type="caution">
    <text evidence="2">The sequence shown here is derived from an EMBL/GenBank/DDBJ whole genome shotgun (WGS) entry which is preliminary data.</text>
</comment>
<feature type="transmembrane region" description="Helical" evidence="1">
    <location>
        <begin position="293"/>
        <end position="314"/>
    </location>
</feature>
<reference evidence="2 3" key="1">
    <citation type="submission" date="2015-02" db="EMBL/GenBank/DDBJ databases">
        <title>Draft genome sequence of Aspergillus parasiticus SU-1.</title>
        <authorList>
            <person name="Yu J."/>
            <person name="Fedorova N."/>
            <person name="Yin Y."/>
            <person name="Losada L."/>
            <person name="Zafar N."/>
            <person name="Taujale R."/>
            <person name="Ehrlich K.C."/>
            <person name="Bhatnagar D."/>
            <person name="Cleveland T.E."/>
            <person name="Bennett J.W."/>
            <person name="Nierman W.C."/>
        </authorList>
    </citation>
    <scope>NUCLEOTIDE SEQUENCE [LARGE SCALE GENOMIC DNA]</scope>
    <source>
        <strain evidence="3">ATCC 56775 / NRRL 5862 / SRRC 143 / SU-1</strain>
    </source>
</reference>
<dbReference type="EMBL" id="JZEE01000357">
    <property type="protein sequence ID" value="KJK65685.1"/>
    <property type="molecule type" value="Genomic_DNA"/>
</dbReference>
<feature type="transmembrane region" description="Helical" evidence="1">
    <location>
        <begin position="326"/>
        <end position="350"/>
    </location>
</feature>
<feature type="transmembrane region" description="Helical" evidence="1">
    <location>
        <begin position="370"/>
        <end position="389"/>
    </location>
</feature>
<organism evidence="2 3">
    <name type="scientific">Aspergillus parasiticus (strain ATCC 56775 / NRRL 5862 / SRRC 143 / SU-1)</name>
    <dbReference type="NCBI Taxonomy" id="1403190"/>
    <lineage>
        <taxon>Eukaryota</taxon>
        <taxon>Fungi</taxon>
        <taxon>Dikarya</taxon>
        <taxon>Ascomycota</taxon>
        <taxon>Pezizomycotina</taxon>
        <taxon>Eurotiomycetes</taxon>
        <taxon>Eurotiomycetidae</taxon>
        <taxon>Eurotiales</taxon>
        <taxon>Aspergillaceae</taxon>
        <taxon>Aspergillus</taxon>
        <taxon>Aspergillus subgen. Circumdati</taxon>
    </lineage>
</organism>
<keyword evidence="1" id="KW-0812">Transmembrane</keyword>
<keyword evidence="1" id="KW-0472">Membrane</keyword>
<name>A0A0F0IDC7_ASPPU</name>
<dbReference type="OrthoDB" id="4586224at2759"/>
<dbReference type="Proteomes" id="UP000033540">
    <property type="component" value="Unassembled WGS sequence"/>
</dbReference>
<evidence type="ECO:0000313" key="3">
    <source>
        <dbReference type="Proteomes" id="UP000033540"/>
    </source>
</evidence>
<keyword evidence="1" id="KW-1133">Transmembrane helix</keyword>
<sequence>MAQKLNVTPDVQIEPLFRQAFNYADKTNTLELDDWLSILTLCLSPLIAHILSGVPTVVRRCPSPPTWLDTLCLYNPTTILWRYLAIVERRVRYRHHWNAADMAATNALFWTSHGFDGSEDMMRQSRTFCTRIPHHHRTEIWSIDSIKTVIITLQGIQALVVLVRGVMALANIGNQPFNATISMSTIFYPLAVLGLLRLFAAPWLTENYTYNEHETYESSRILAQHIMHIPSSDDASYAAVRTSPDTKNAPPSNASLLPRSSMAMRDSSPDIYARPKGFHPPAQAVAVAVRCCYLGLMTAILAICVCYIIPYNGAITILTQPASSSVLWLLIMMYIVLILVSIILFVTYLIRCGRDTTTVIPCLRTWWYRAYTLIFIAAAIALIVLSGVYTRRTSCGQLTVFPAEFDQEVCNGTPMQVDKGIGPFGIVTQAPGLTPETWILPLKGWCSGTLTGEILPVVYVS</sequence>